<name>A0A658QWU2_9BURK</name>
<accession>A0A658QWU2</accession>
<dbReference type="FunFam" id="1.10.10.10:FF:000001">
    <property type="entry name" value="LysR family transcriptional regulator"/>
    <property type="match status" value="1"/>
</dbReference>
<dbReference type="PRINTS" id="PR00039">
    <property type="entry name" value="HTHLYSR"/>
</dbReference>
<dbReference type="InterPro" id="IPR036390">
    <property type="entry name" value="WH_DNA-bd_sf"/>
</dbReference>
<evidence type="ECO:0000256" key="1">
    <source>
        <dbReference type="ARBA" id="ARBA00009437"/>
    </source>
</evidence>
<dbReference type="PANTHER" id="PTHR30419:SF30">
    <property type="entry name" value="LYSR FAMILY TRANSCRIPTIONAL REGULATOR"/>
    <property type="match status" value="1"/>
</dbReference>
<dbReference type="InterPro" id="IPR005119">
    <property type="entry name" value="LysR_subst-bd"/>
</dbReference>
<dbReference type="GO" id="GO:0003700">
    <property type="term" value="F:DNA-binding transcription factor activity"/>
    <property type="evidence" value="ECO:0007669"/>
    <property type="project" value="InterPro"/>
</dbReference>
<dbReference type="AlphaFoldDB" id="A0A658QWU2"/>
<dbReference type="SUPFAM" id="SSF53850">
    <property type="entry name" value="Periplasmic binding protein-like II"/>
    <property type="match status" value="1"/>
</dbReference>
<organism evidence="6 7">
    <name type="scientific">Caballeronia concitans</name>
    <dbReference type="NCBI Taxonomy" id="1777133"/>
    <lineage>
        <taxon>Bacteria</taxon>
        <taxon>Pseudomonadati</taxon>
        <taxon>Pseudomonadota</taxon>
        <taxon>Betaproteobacteria</taxon>
        <taxon>Burkholderiales</taxon>
        <taxon>Burkholderiaceae</taxon>
        <taxon>Caballeronia</taxon>
    </lineage>
</organism>
<evidence type="ECO:0000259" key="5">
    <source>
        <dbReference type="PROSITE" id="PS50931"/>
    </source>
</evidence>
<dbReference type="GO" id="GO:0003677">
    <property type="term" value="F:DNA binding"/>
    <property type="evidence" value="ECO:0007669"/>
    <property type="project" value="UniProtKB-KW"/>
</dbReference>
<keyword evidence="4" id="KW-0804">Transcription</keyword>
<dbReference type="GO" id="GO:0005829">
    <property type="term" value="C:cytosol"/>
    <property type="evidence" value="ECO:0007669"/>
    <property type="project" value="TreeGrafter"/>
</dbReference>
<evidence type="ECO:0000256" key="2">
    <source>
        <dbReference type="ARBA" id="ARBA00023015"/>
    </source>
</evidence>
<keyword evidence="3" id="KW-0238">DNA-binding</keyword>
<evidence type="ECO:0000256" key="4">
    <source>
        <dbReference type="ARBA" id="ARBA00023163"/>
    </source>
</evidence>
<dbReference type="Pfam" id="PF03466">
    <property type="entry name" value="LysR_substrate"/>
    <property type="match status" value="1"/>
</dbReference>
<evidence type="ECO:0000313" key="7">
    <source>
        <dbReference type="Proteomes" id="UP000198263"/>
    </source>
</evidence>
<dbReference type="SUPFAM" id="SSF46785">
    <property type="entry name" value="Winged helix' DNA-binding domain"/>
    <property type="match status" value="1"/>
</dbReference>
<comment type="caution">
    <text evidence="6">The sequence shown here is derived from an EMBL/GenBank/DDBJ whole genome shotgun (WGS) entry which is preliminary data.</text>
</comment>
<dbReference type="PROSITE" id="PS50931">
    <property type="entry name" value="HTH_LYSR"/>
    <property type="match status" value="1"/>
</dbReference>
<feature type="domain" description="HTH lysR-type" evidence="5">
    <location>
        <begin position="14"/>
        <end position="71"/>
    </location>
</feature>
<dbReference type="Proteomes" id="UP000198263">
    <property type="component" value="Unassembled WGS sequence"/>
</dbReference>
<reference evidence="6 7" key="1">
    <citation type="submission" date="2016-01" db="EMBL/GenBank/DDBJ databases">
        <authorList>
            <person name="Peeters C."/>
        </authorList>
    </citation>
    <scope>NUCLEOTIDE SEQUENCE [LARGE SCALE GENOMIC DNA]</scope>
    <source>
        <strain evidence="6">LMG 29315</strain>
    </source>
</reference>
<evidence type="ECO:0000313" key="6">
    <source>
        <dbReference type="EMBL" id="SAL29570.1"/>
    </source>
</evidence>
<keyword evidence="2" id="KW-0805">Transcription regulation</keyword>
<protein>
    <submittedName>
        <fullName evidence="6">LysR family transcriptional regulator</fullName>
    </submittedName>
</protein>
<dbReference type="Pfam" id="PF00126">
    <property type="entry name" value="HTH_1"/>
    <property type="match status" value="1"/>
</dbReference>
<dbReference type="EMBL" id="FCNV02000003">
    <property type="protein sequence ID" value="SAL29570.1"/>
    <property type="molecule type" value="Genomic_DNA"/>
</dbReference>
<dbReference type="Gene3D" id="3.40.190.10">
    <property type="entry name" value="Periplasmic binding protein-like II"/>
    <property type="match status" value="2"/>
</dbReference>
<dbReference type="InterPro" id="IPR050950">
    <property type="entry name" value="HTH-type_LysR_regulators"/>
</dbReference>
<dbReference type="InterPro" id="IPR000847">
    <property type="entry name" value="LysR_HTH_N"/>
</dbReference>
<dbReference type="InterPro" id="IPR036388">
    <property type="entry name" value="WH-like_DNA-bd_sf"/>
</dbReference>
<keyword evidence="7" id="KW-1185">Reference proteome</keyword>
<dbReference type="PANTHER" id="PTHR30419">
    <property type="entry name" value="HTH-TYPE TRANSCRIPTIONAL REGULATOR YBHD"/>
    <property type="match status" value="1"/>
</dbReference>
<gene>
    <name evidence="6" type="ORF">AWB72_02492</name>
</gene>
<dbReference type="Gene3D" id="1.10.10.10">
    <property type="entry name" value="Winged helix-like DNA-binding domain superfamily/Winged helix DNA-binding domain"/>
    <property type="match status" value="1"/>
</dbReference>
<comment type="similarity">
    <text evidence="1">Belongs to the LysR transcriptional regulatory family.</text>
</comment>
<sequence>MISFCDHSEGIVELTLTQLRMFIAVAEAGSLRAAARRLSIAQSGVTQQLRKLETNVGGPLFERDVRGVRLTPIGERLRVRADLIIGECEKTEAEMRQLRGELVGSVSLGLAAEATMRLFPALLASFRERCPRIDVHLTSATSRVLTSWVREGSLDFALASIATDADLHDMETTRLFDADVAVMARRGHPLAGARTLAELRDAEWVSTRHKTQRSNRLAAMFEQAGLPPPRIAATTEAVFDTLHCIAASDYLALEPASLADHAFFRDHIVVAPVAERAAGAPVCLLRRAGVPLTPAAQELATMAVSFARMLPAAKHATPRTV</sequence>
<evidence type="ECO:0000256" key="3">
    <source>
        <dbReference type="ARBA" id="ARBA00023125"/>
    </source>
</evidence>
<proteinExistence type="inferred from homology"/>